<evidence type="ECO:0000256" key="8">
    <source>
        <dbReference type="ARBA" id="ARBA00022967"/>
    </source>
</evidence>
<reference evidence="23 24" key="1">
    <citation type="submission" date="2020-07" db="EMBL/GenBank/DDBJ databases">
        <title>Sequencing the genomes of 1000 actinobacteria strains.</title>
        <authorList>
            <person name="Klenk H.-P."/>
        </authorList>
    </citation>
    <scope>NUCLEOTIDE SEQUENCE [LARGE SCALE GENOMIC DNA]</scope>
    <source>
        <strain evidence="23 24">DSM 24552</strain>
    </source>
</reference>
<keyword evidence="7" id="KW-0479">Metal-binding</keyword>
<dbReference type="GO" id="GO:0016491">
    <property type="term" value="F:oxidoreductase activity"/>
    <property type="evidence" value="ECO:0007669"/>
    <property type="project" value="UniProtKB-KW"/>
</dbReference>
<evidence type="ECO:0000256" key="3">
    <source>
        <dbReference type="ARBA" id="ARBA00012949"/>
    </source>
</evidence>
<dbReference type="GO" id="GO:0042773">
    <property type="term" value="P:ATP synthesis coupled electron transport"/>
    <property type="evidence" value="ECO:0007669"/>
    <property type="project" value="TreeGrafter"/>
</dbReference>
<dbReference type="PROSITE" id="PS50999">
    <property type="entry name" value="COX2_TM"/>
    <property type="match status" value="1"/>
</dbReference>
<feature type="signal peptide" evidence="20">
    <location>
        <begin position="1"/>
        <end position="34"/>
    </location>
</feature>
<keyword evidence="12 19" id="KW-0472">Membrane</keyword>
<dbReference type="PROSITE" id="PS50857">
    <property type="entry name" value="COX2_CUA"/>
    <property type="match status" value="1"/>
</dbReference>
<evidence type="ECO:0000256" key="13">
    <source>
        <dbReference type="ARBA" id="ARBA00024688"/>
    </source>
</evidence>
<evidence type="ECO:0000256" key="4">
    <source>
        <dbReference type="ARBA" id="ARBA00022448"/>
    </source>
</evidence>
<dbReference type="InterPro" id="IPR045187">
    <property type="entry name" value="CcO_II"/>
</dbReference>
<evidence type="ECO:0000256" key="15">
    <source>
        <dbReference type="ARBA" id="ARBA00031399"/>
    </source>
</evidence>
<feature type="compositionally biased region" description="Low complexity" evidence="18">
    <location>
        <begin position="302"/>
        <end position="311"/>
    </location>
</feature>
<comment type="catalytic activity">
    <reaction evidence="16">
        <text>4 Fe(II)-[cytochrome c] + O2 + 8 H(+)(in) = 4 Fe(III)-[cytochrome c] + 2 H2O + 4 H(+)(out)</text>
        <dbReference type="Rhea" id="RHEA:11436"/>
        <dbReference type="Rhea" id="RHEA-COMP:10350"/>
        <dbReference type="Rhea" id="RHEA-COMP:14399"/>
        <dbReference type="ChEBI" id="CHEBI:15377"/>
        <dbReference type="ChEBI" id="CHEBI:15378"/>
        <dbReference type="ChEBI" id="CHEBI:15379"/>
        <dbReference type="ChEBI" id="CHEBI:29033"/>
        <dbReference type="ChEBI" id="CHEBI:29034"/>
        <dbReference type="EC" id="7.1.1.9"/>
    </reaction>
</comment>
<evidence type="ECO:0000313" key="24">
    <source>
        <dbReference type="Proteomes" id="UP000544110"/>
    </source>
</evidence>
<protein>
    <recommendedName>
        <fullName evidence="3">cytochrome-c oxidase</fullName>
        <ecNumber evidence="3">7.1.1.9</ecNumber>
    </recommendedName>
    <alternativeName>
        <fullName evidence="15">Cytochrome aa3 subunit 2</fullName>
    </alternativeName>
    <alternativeName>
        <fullName evidence="14">Cytochrome c oxidase polypeptide II</fullName>
    </alternativeName>
    <alternativeName>
        <fullName evidence="17">Oxidase aa(3) subunit 2</fullName>
    </alternativeName>
</protein>
<dbReference type="Pfam" id="PF00116">
    <property type="entry name" value="COX2"/>
    <property type="match status" value="1"/>
</dbReference>
<dbReference type="PROSITE" id="PS00078">
    <property type="entry name" value="COX2"/>
    <property type="match status" value="1"/>
</dbReference>
<keyword evidence="10 19" id="KW-1133">Transmembrane helix</keyword>
<dbReference type="PANTHER" id="PTHR22888">
    <property type="entry name" value="CYTOCHROME C OXIDASE, SUBUNIT II"/>
    <property type="match status" value="1"/>
</dbReference>
<evidence type="ECO:0000259" key="21">
    <source>
        <dbReference type="PROSITE" id="PS50857"/>
    </source>
</evidence>
<evidence type="ECO:0000256" key="1">
    <source>
        <dbReference type="ARBA" id="ARBA00004141"/>
    </source>
</evidence>
<keyword evidence="24" id="KW-1185">Reference proteome</keyword>
<evidence type="ECO:0000256" key="9">
    <source>
        <dbReference type="ARBA" id="ARBA00022982"/>
    </source>
</evidence>
<evidence type="ECO:0000256" key="18">
    <source>
        <dbReference type="SAM" id="MobiDB-lite"/>
    </source>
</evidence>
<feature type="domain" description="Cytochrome oxidase subunit II copper A binding" evidence="21">
    <location>
        <begin position="135"/>
        <end position="272"/>
    </location>
</feature>
<keyword evidence="5" id="KW-0679">Respiratory chain</keyword>
<keyword evidence="8" id="KW-1278">Translocase</keyword>
<comment type="caution">
    <text evidence="23">The sequence shown here is derived from an EMBL/GenBank/DDBJ whole genome shotgun (WGS) entry which is preliminary data.</text>
</comment>
<evidence type="ECO:0000256" key="19">
    <source>
        <dbReference type="SAM" id="Phobius"/>
    </source>
</evidence>
<dbReference type="RefSeq" id="WP_343049360.1">
    <property type="nucleotide sequence ID" value="NZ_JACCAC010000001.1"/>
</dbReference>
<dbReference type="SUPFAM" id="SSF81464">
    <property type="entry name" value="Cytochrome c oxidase subunit II-like, transmembrane region"/>
    <property type="match status" value="1"/>
</dbReference>
<evidence type="ECO:0000256" key="20">
    <source>
        <dbReference type="SAM" id="SignalP"/>
    </source>
</evidence>
<dbReference type="EC" id="7.1.1.9" evidence="3"/>
<comment type="subcellular location">
    <subcellularLocation>
        <location evidence="1">Membrane</location>
        <topology evidence="1">Multi-pass membrane protein</topology>
    </subcellularLocation>
</comment>
<dbReference type="Proteomes" id="UP000544110">
    <property type="component" value="Unassembled WGS sequence"/>
</dbReference>
<feature type="domain" description="Cytochrome oxidase subunit II transmembrane region profile" evidence="22">
    <location>
        <begin position="37"/>
        <end position="133"/>
    </location>
</feature>
<sequence length="320" mass="35360">MGLPVPPRAARSAKRAAAGALLVSSLLLLSGCSADDVDQIQRLAMPEPATTQAPAIYDLWRYAWLAAIIVGVIVWGLIAWVVLRYRRRSADEVPVQTRYNLPLEIFYTVAPIMMVIVFFYWTVNVQNEVLDEVEDPDLVVEVVGQQWSWTFNHGVGEGDGPRTPDVGDGEYRYDDYVYESGTAAQIPTLVLPVDQTVQFNLHSPDVIHDFWVTGFLMKMDVIPGRVNHFQVTPDRIGTYAGKCAELCGTYHSRMLFNVEVVSQADYEAYLDQQAERGFTSDGPLLGGAEARTQEGLEDEGTSEGSSNSENLSGDDDGSDE</sequence>
<comment type="similarity">
    <text evidence="2">Belongs to the cytochrome c oxidase subunit 2 family.</text>
</comment>
<dbReference type="InterPro" id="IPR001505">
    <property type="entry name" value="Copper_CuA"/>
</dbReference>
<evidence type="ECO:0000256" key="12">
    <source>
        <dbReference type="ARBA" id="ARBA00023136"/>
    </source>
</evidence>
<keyword evidence="20" id="KW-0732">Signal</keyword>
<dbReference type="PANTHER" id="PTHR22888:SF9">
    <property type="entry name" value="CYTOCHROME C OXIDASE SUBUNIT 2"/>
    <property type="match status" value="1"/>
</dbReference>
<dbReference type="GO" id="GO:0005507">
    <property type="term" value="F:copper ion binding"/>
    <property type="evidence" value="ECO:0007669"/>
    <property type="project" value="InterPro"/>
</dbReference>
<dbReference type="InterPro" id="IPR008972">
    <property type="entry name" value="Cupredoxin"/>
</dbReference>
<dbReference type="PRINTS" id="PR01166">
    <property type="entry name" value="CYCOXIDASEII"/>
</dbReference>
<proteinExistence type="inferred from homology"/>
<comment type="function">
    <text evidence="13">Subunits I and II form the functional core of the enzyme complex. Electrons originating in cytochrome c are transferred via heme a and Cu(A) to the binuclear center formed by heme a3 and Cu(B).</text>
</comment>
<dbReference type="InterPro" id="IPR014222">
    <property type="entry name" value="Cyt_c_oxidase_su2"/>
</dbReference>
<dbReference type="Gene3D" id="1.10.287.90">
    <property type="match status" value="1"/>
</dbReference>
<evidence type="ECO:0000256" key="14">
    <source>
        <dbReference type="ARBA" id="ARBA00031389"/>
    </source>
</evidence>
<dbReference type="InterPro" id="IPR036257">
    <property type="entry name" value="Cyt_c_oxidase_su2_TM_sf"/>
</dbReference>
<accession>A0A7Y9RYK4</accession>
<evidence type="ECO:0000313" key="23">
    <source>
        <dbReference type="EMBL" id="NYG56315.1"/>
    </source>
</evidence>
<evidence type="ECO:0000256" key="6">
    <source>
        <dbReference type="ARBA" id="ARBA00022692"/>
    </source>
</evidence>
<dbReference type="GO" id="GO:0016020">
    <property type="term" value="C:membrane"/>
    <property type="evidence" value="ECO:0007669"/>
    <property type="project" value="UniProtKB-SubCell"/>
</dbReference>
<feature type="transmembrane region" description="Helical" evidence="19">
    <location>
        <begin position="62"/>
        <end position="83"/>
    </location>
</feature>
<evidence type="ECO:0000256" key="10">
    <source>
        <dbReference type="ARBA" id="ARBA00022989"/>
    </source>
</evidence>
<keyword evidence="11" id="KW-0186">Copper</keyword>
<feature type="chain" id="PRO_5030772455" description="cytochrome-c oxidase" evidence="20">
    <location>
        <begin position="35"/>
        <end position="320"/>
    </location>
</feature>
<evidence type="ECO:0000256" key="7">
    <source>
        <dbReference type="ARBA" id="ARBA00022723"/>
    </source>
</evidence>
<evidence type="ECO:0000256" key="11">
    <source>
        <dbReference type="ARBA" id="ARBA00023008"/>
    </source>
</evidence>
<dbReference type="GO" id="GO:0004129">
    <property type="term" value="F:cytochrome-c oxidase activity"/>
    <property type="evidence" value="ECO:0007669"/>
    <property type="project" value="UniProtKB-EC"/>
</dbReference>
<dbReference type="SUPFAM" id="SSF49503">
    <property type="entry name" value="Cupredoxins"/>
    <property type="match status" value="1"/>
</dbReference>
<dbReference type="EMBL" id="JACCAC010000001">
    <property type="protein sequence ID" value="NYG56315.1"/>
    <property type="molecule type" value="Genomic_DNA"/>
</dbReference>
<organism evidence="23 24">
    <name type="scientific">Nocardioides perillae</name>
    <dbReference type="NCBI Taxonomy" id="1119534"/>
    <lineage>
        <taxon>Bacteria</taxon>
        <taxon>Bacillati</taxon>
        <taxon>Actinomycetota</taxon>
        <taxon>Actinomycetes</taxon>
        <taxon>Propionibacteriales</taxon>
        <taxon>Nocardioidaceae</taxon>
        <taxon>Nocardioides</taxon>
    </lineage>
</organism>
<evidence type="ECO:0000259" key="22">
    <source>
        <dbReference type="PROSITE" id="PS50999"/>
    </source>
</evidence>
<dbReference type="Gene3D" id="2.60.40.420">
    <property type="entry name" value="Cupredoxins - blue copper proteins"/>
    <property type="match status" value="1"/>
</dbReference>
<gene>
    <name evidence="23" type="ORF">BJ989_002619</name>
</gene>
<evidence type="ECO:0000256" key="16">
    <source>
        <dbReference type="ARBA" id="ARBA00047816"/>
    </source>
</evidence>
<dbReference type="InterPro" id="IPR002429">
    <property type="entry name" value="CcO_II-like_C"/>
</dbReference>
<dbReference type="AlphaFoldDB" id="A0A7Y9RYK4"/>
<keyword evidence="4" id="KW-0813">Transport</keyword>
<name>A0A7Y9RYK4_9ACTN</name>
<evidence type="ECO:0000256" key="2">
    <source>
        <dbReference type="ARBA" id="ARBA00007866"/>
    </source>
</evidence>
<keyword evidence="23" id="KW-0560">Oxidoreductase</keyword>
<dbReference type="CDD" id="cd13919">
    <property type="entry name" value="CuRO_HCO_II_like_5"/>
    <property type="match status" value="1"/>
</dbReference>
<feature type="region of interest" description="Disordered" evidence="18">
    <location>
        <begin position="277"/>
        <end position="320"/>
    </location>
</feature>
<evidence type="ECO:0000256" key="17">
    <source>
        <dbReference type="ARBA" id="ARBA00050058"/>
    </source>
</evidence>
<dbReference type="InterPro" id="IPR011759">
    <property type="entry name" value="Cyt_c_oxidase_su2_TM_dom"/>
</dbReference>
<keyword evidence="6 19" id="KW-0812">Transmembrane</keyword>
<keyword evidence="9" id="KW-0249">Electron transport</keyword>
<evidence type="ECO:0000256" key="5">
    <source>
        <dbReference type="ARBA" id="ARBA00022660"/>
    </source>
</evidence>
<feature type="transmembrane region" description="Helical" evidence="19">
    <location>
        <begin position="104"/>
        <end position="123"/>
    </location>
</feature>
<dbReference type="NCBIfam" id="TIGR02866">
    <property type="entry name" value="CoxB"/>
    <property type="match status" value="1"/>
</dbReference>